<dbReference type="InterPro" id="IPR057670">
    <property type="entry name" value="SH3_retrovirus"/>
</dbReference>
<gene>
    <name evidence="3" type="ORF">Tco_0626401</name>
</gene>
<reference evidence="3" key="2">
    <citation type="submission" date="2022-01" db="EMBL/GenBank/DDBJ databases">
        <authorList>
            <person name="Yamashiro T."/>
            <person name="Shiraishi A."/>
            <person name="Satake H."/>
            <person name="Nakayama K."/>
        </authorList>
    </citation>
    <scope>NUCLEOTIDE SEQUENCE</scope>
</reference>
<dbReference type="Proteomes" id="UP001151760">
    <property type="component" value="Unassembled WGS sequence"/>
</dbReference>
<evidence type="ECO:0000313" key="3">
    <source>
        <dbReference type="EMBL" id="GJS53039.1"/>
    </source>
</evidence>
<keyword evidence="4" id="KW-1185">Reference proteome</keyword>
<feature type="compositionally biased region" description="Basic and acidic residues" evidence="1">
    <location>
        <begin position="104"/>
        <end position="118"/>
    </location>
</feature>
<feature type="region of interest" description="Disordered" evidence="1">
    <location>
        <begin position="69"/>
        <end position="118"/>
    </location>
</feature>
<sequence>MLLLWYPKGVKGYKLYRLDDKSPKIVTSRIVVFNESAMYKDTLEAFSAGTDKSVEELNVEVKLQGLNNHTLEEDQTHQDQEDGDDLDARDQETNQTTDLTDYQLVRDREPMARTKPLRFRDKSNMAPYVFAITEEEDTHEPLTYQEAVACEDSSKWKAAMKEEMDSPRKNKT</sequence>
<accession>A0ABQ4WJL2</accession>
<organism evidence="3 4">
    <name type="scientific">Tanacetum coccineum</name>
    <dbReference type="NCBI Taxonomy" id="301880"/>
    <lineage>
        <taxon>Eukaryota</taxon>
        <taxon>Viridiplantae</taxon>
        <taxon>Streptophyta</taxon>
        <taxon>Embryophyta</taxon>
        <taxon>Tracheophyta</taxon>
        <taxon>Spermatophyta</taxon>
        <taxon>Magnoliopsida</taxon>
        <taxon>eudicotyledons</taxon>
        <taxon>Gunneridae</taxon>
        <taxon>Pentapetalae</taxon>
        <taxon>asterids</taxon>
        <taxon>campanulids</taxon>
        <taxon>Asterales</taxon>
        <taxon>Asteraceae</taxon>
        <taxon>Asteroideae</taxon>
        <taxon>Anthemideae</taxon>
        <taxon>Anthemidinae</taxon>
        <taxon>Tanacetum</taxon>
    </lineage>
</organism>
<protein>
    <submittedName>
        <fullName evidence="3">Retrotransposon protein, putative, ty1-copia subclass</fullName>
    </submittedName>
</protein>
<evidence type="ECO:0000259" key="2">
    <source>
        <dbReference type="Pfam" id="PF25597"/>
    </source>
</evidence>
<proteinExistence type="predicted"/>
<feature type="compositionally biased region" description="Basic and acidic residues" evidence="1">
    <location>
        <begin position="70"/>
        <end position="92"/>
    </location>
</feature>
<comment type="caution">
    <text evidence="3">The sequence shown here is derived from an EMBL/GenBank/DDBJ whole genome shotgun (WGS) entry which is preliminary data.</text>
</comment>
<evidence type="ECO:0000256" key="1">
    <source>
        <dbReference type="SAM" id="MobiDB-lite"/>
    </source>
</evidence>
<name>A0ABQ4WJL2_9ASTR</name>
<evidence type="ECO:0000313" key="4">
    <source>
        <dbReference type="Proteomes" id="UP001151760"/>
    </source>
</evidence>
<dbReference type="EMBL" id="BQNB010008697">
    <property type="protein sequence ID" value="GJS53039.1"/>
    <property type="molecule type" value="Genomic_DNA"/>
</dbReference>
<feature type="domain" description="Retroviral polymerase SH3-like" evidence="2">
    <location>
        <begin position="5"/>
        <end position="42"/>
    </location>
</feature>
<reference evidence="3" key="1">
    <citation type="journal article" date="2022" name="Int. J. Mol. Sci.">
        <title>Draft Genome of Tanacetum Coccineum: Genomic Comparison of Closely Related Tanacetum-Family Plants.</title>
        <authorList>
            <person name="Yamashiro T."/>
            <person name="Shiraishi A."/>
            <person name="Nakayama K."/>
            <person name="Satake H."/>
        </authorList>
    </citation>
    <scope>NUCLEOTIDE SEQUENCE</scope>
</reference>
<dbReference type="Pfam" id="PF25597">
    <property type="entry name" value="SH3_retrovirus"/>
    <property type="match status" value="1"/>
</dbReference>